<protein>
    <submittedName>
        <fullName evidence="1">Uncharacterized protein</fullName>
    </submittedName>
</protein>
<sequence>QKERFQKYYVIQEKITELCPSLWILELSMKRAYRSDYVVIPILEAIKQGKPFTPLTGYNFYFRDFKVNPEKAQPPYTTF</sequence>
<gene>
    <name evidence="1" type="ORF">S03H2_43594</name>
</gene>
<name>X1JPD7_9ZZZZ</name>
<reference evidence="1" key="1">
    <citation type="journal article" date="2014" name="Front. Microbiol.">
        <title>High frequency of phylogenetically diverse reductive dehalogenase-homologous genes in deep subseafloor sedimentary metagenomes.</title>
        <authorList>
            <person name="Kawai M."/>
            <person name="Futagami T."/>
            <person name="Toyoda A."/>
            <person name="Takaki Y."/>
            <person name="Nishi S."/>
            <person name="Hori S."/>
            <person name="Arai W."/>
            <person name="Tsubouchi T."/>
            <person name="Morono Y."/>
            <person name="Uchiyama I."/>
            <person name="Ito T."/>
            <person name="Fujiyama A."/>
            <person name="Inagaki F."/>
            <person name="Takami H."/>
        </authorList>
    </citation>
    <scope>NUCLEOTIDE SEQUENCE</scope>
    <source>
        <strain evidence="1">Expedition CK06-06</strain>
    </source>
</reference>
<proteinExistence type="predicted"/>
<feature type="non-terminal residue" evidence="1">
    <location>
        <position position="1"/>
    </location>
</feature>
<dbReference type="AlphaFoldDB" id="X1JPD7"/>
<evidence type="ECO:0000313" key="1">
    <source>
        <dbReference type="EMBL" id="GAH71653.1"/>
    </source>
</evidence>
<accession>X1JPD7</accession>
<comment type="caution">
    <text evidence="1">The sequence shown here is derived from an EMBL/GenBank/DDBJ whole genome shotgun (WGS) entry which is preliminary data.</text>
</comment>
<organism evidence="1">
    <name type="scientific">marine sediment metagenome</name>
    <dbReference type="NCBI Taxonomy" id="412755"/>
    <lineage>
        <taxon>unclassified sequences</taxon>
        <taxon>metagenomes</taxon>
        <taxon>ecological metagenomes</taxon>
    </lineage>
</organism>
<dbReference type="EMBL" id="BARU01027208">
    <property type="protein sequence ID" value="GAH71653.1"/>
    <property type="molecule type" value="Genomic_DNA"/>
</dbReference>